<dbReference type="RefSeq" id="WP_036777158.1">
    <property type="nucleotide sequence ID" value="NZ_CAWLTM010000101.1"/>
</dbReference>
<evidence type="ECO:0000313" key="5">
    <source>
        <dbReference type="EMBL" id="EYU16125.1"/>
    </source>
</evidence>
<keyword evidence="2 3" id="KW-0597">Phosphoprotein</keyword>
<keyword evidence="6" id="KW-1185">Reference proteome</keyword>
<dbReference type="InterPro" id="IPR052048">
    <property type="entry name" value="ST_Response_Regulator"/>
</dbReference>
<dbReference type="PROSITE" id="PS50110">
    <property type="entry name" value="RESPONSE_REGULATORY"/>
    <property type="match status" value="1"/>
</dbReference>
<name>A0A022PNV2_9GAMM</name>
<protein>
    <recommendedName>
        <fullName evidence="2">Regulator of RpoS</fullName>
    </recommendedName>
</protein>
<dbReference type="InterPro" id="IPR001789">
    <property type="entry name" value="Sig_transdc_resp-reg_receiver"/>
</dbReference>
<dbReference type="GO" id="GO:0045862">
    <property type="term" value="P:positive regulation of proteolysis"/>
    <property type="evidence" value="ECO:0007669"/>
    <property type="project" value="UniProtKB-UniRule"/>
</dbReference>
<dbReference type="PANTHER" id="PTHR43228:SF1">
    <property type="entry name" value="TWO-COMPONENT RESPONSE REGULATOR ARR22"/>
    <property type="match status" value="1"/>
</dbReference>
<evidence type="ECO:0000259" key="4">
    <source>
        <dbReference type="PROSITE" id="PS50110"/>
    </source>
</evidence>
<comment type="PTM">
    <text evidence="2">Phosphorylated. Phosphorylation stimulates the interaction with RpoS and, therefore, the proteolysis of RpoS.</text>
</comment>
<dbReference type="Proteomes" id="UP000023464">
    <property type="component" value="Unassembled WGS sequence"/>
</dbReference>
<dbReference type="PATRIC" id="fig|1393736.3.peg.1310"/>
<dbReference type="SUPFAM" id="SSF52172">
    <property type="entry name" value="CheY-like"/>
    <property type="match status" value="1"/>
</dbReference>
<evidence type="ECO:0000256" key="1">
    <source>
        <dbReference type="ARBA" id="ARBA00022990"/>
    </source>
</evidence>
<accession>A0A022PNV2</accession>
<organism evidence="5 6">
    <name type="scientific">Photorhabdus aegyptia</name>
    <dbReference type="NCBI Taxonomy" id="2805098"/>
    <lineage>
        <taxon>Bacteria</taxon>
        <taxon>Pseudomonadati</taxon>
        <taxon>Pseudomonadota</taxon>
        <taxon>Gammaproteobacteria</taxon>
        <taxon>Enterobacterales</taxon>
        <taxon>Morganellaceae</taxon>
        <taxon>Photorhabdus</taxon>
    </lineage>
</organism>
<comment type="subunit">
    <text evidence="2">Binds to RpoS.</text>
</comment>
<dbReference type="InterPro" id="IPR028616">
    <property type="entry name" value="RssB"/>
</dbReference>
<evidence type="ECO:0000256" key="3">
    <source>
        <dbReference type="PROSITE-ProRule" id="PRU00169"/>
    </source>
</evidence>
<dbReference type="Gene3D" id="3.40.50.2300">
    <property type="match status" value="1"/>
</dbReference>
<reference evidence="5 6" key="1">
    <citation type="submission" date="2014-03" db="EMBL/GenBank/DDBJ databases">
        <title>Draft Genome of Photorhabdus luminescens BA1, an Egyptian Isolate.</title>
        <authorList>
            <person name="Ghazal S."/>
            <person name="Hurst S.G.IV."/>
            <person name="Morris K."/>
            <person name="Thomas K."/>
            <person name="Tisa L.S."/>
        </authorList>
    </citation>
    <scope>NUCLEOTIDE SEQUENCE [LARGE SCALE GENOMIC DNA]</scope>
    <source>
        <strain evidence="5 6">BA1</strain>
    </source>
</reference>
<dbReference type="AlphaFoldDB" id="A0A022PNV2"/>
<dbReference type="GO" id="GO:0010468">
    <property type="term" value="P:regulation of gene expression"/>
    <property type="evidence" value="ECO:0007669"/>
    <property type="project" value="UniProtKB-UniRule"/>
</dbReference>
<proteinExistence type="inferred from homology"/>
<sequence length="341" mass="37432">MEKALAGKKILIVEDEPVFCSLLAGYLQTLGAKVLVASNGAVALQVLGREAHIELILCDLDMPVMNGIEFIAKLTSEGISIPVIIISATNKMAEIDEVLRLGAKDVLLKPVSDLNEIKKSVLAYLHPTVFMSGAIEQNNLNKDWLTLKHNSDEALNMLKQLQPPVSQVIAHCKVNYRKLNMIDKPGLILDMAALSDNELAFYCLDISRSKEYGVISALLLRVVFNSLLQEHIVHHSRRLPSMAGILNRINNLLAGAGLQGQFPLLLGYYHTINKTVLLTSAGLHASIKSGNRQIQLDSGVPLGTLRTICSNQVCSHSAEWQCRIWNTNSQINLMLSSMYSG</sequence>
<comment type="function">
    <text evidence="2">Regulates the turnover of the sigma S factor (RpoS) by promoting its proteolysis in exponentially growing cells. Acts by binding and delivering RpoS to the ClpXP protease. RssB is not co-degraded with RpoS, but is released from the complex and can initiate a new cycle of RpoS recognition and degradation.</text>
</comment>
<comment type="caution">
    <text evidence="5">The sequence shown here is derived from an EMBL/GenBank/DDBJ whole genome shotgun (WGS) entry which is preliminary data.</text>
</comment>
<comment type="similarity">
    <text evidence="2">Belongs to the RssB family.</text>
</comment>
<keyword evidence="1" id="KW-0007">Acetylation</keyword>
<dbReference type="InterPro" id="IPR011006">
    <property type="entry name" value="CheY-like_superfamily"/>
</dbReference>
<dbReference type="GO" id="GO:0000160">
    <property type="term" value="P:phosphorelay signal transduction system"/>
    <property type="evidence" value="ECO:0007669"/>
    <property type="project" value="InterPro"/>
</dbReference>
<dbReference type="HAMAP" id="MF_00958">
    <property type="entry name" value="RssB"/>
    <property type="match status" value="1"/>
</dbReference>
<evidence type="ECO:0000256" key="2">
    <source>
        <dbReference type="HAMAP-Rule" id="MF_00958"/>
    </source>
</evidence>
<dbReference type="NCBIfam" id="NF007969">
    <property type="entry name" value="PRK10693.1"/>
    <property type="match status" value="1"/>
</dbReference>
<feature type="domain" description="Response regulatory" evidence="4">
    <location>
        <begin position="9"/>
        <end position="124"/>
    </location>
</feature>
<keyword evidence="2" id="KW-0346">Stress response</keyword>
<dbReference type="EMBL" id="JFGV01000014">
    <property type="protein sequence ID" value="EYU16125.1"/>
    <property type="molecule type" value="Genomic_DNA"/>
</dbReference>
<evidence type="ECO:0000313" key="6">
    <source>
        <dbReference type="Proteomes" id="UP000023464"/>
    </source>
</evidence>
<dbReference type="PANTHER" id="PTHR43228">
    <property type="entry name" value="TWO-COMPONENT RESPONSE REGULATOR"/>
    <property type="match status" value="1"/>
</dbReference>
<gene>
    <name evidence="2" type="primary">rssB</name>
    <name evidence="5" type="ORF">BA1DRAFT_01289</name>
</gene>
<dbReference type="SMART" id="SM00448">
    <property type="entry name" value="REC"/>
    <property type="match status" value="1"/>
</dbReference>
<dbReference type="Pfam" id="PF00072">
    <property type="entry name" value="Response_reg"/>
    <property type="match status" value="1"/>
</dbReference>
<feature type="modified residue" description="4-aspartylphosphate" evidence="2 3">
    <location>
        <position position="59"/>
    </location>
</feature>